<dbReference type="WBParaSite" id="PEQ_0001061001-mRNA-1">
    <property type="protein sequence ID" value="PEQ_0001061001-mRNA-1"/>
    <property type="gene ID" value="PEQ_0001061001"/>
</dbReference>
<evidence type="ECO:0000313" key="10">
    <source>
        <dbReference type="WBParaSite" id="PEQ_0001061001-mRNA-1"/>
    </source>
</evidence>
<evidence type="ECO:0000256" key="6">
    <source>
        <dbReference type="ARBA" id="ARBA00023242"/>
    </source>
</evidence>
<dbReference type="PROSITE" id="PS50157">
    <property type="entry name" value="ZINC_FINGER_C2H2_2"/>
    <property type="match status" value="1"/>
</dbReference>
<evidence type="ECO:0000256" key="7">
    <source>
        <dbReference type="PROSITE-ProRule" id="PRU00042"/>
    </source>
</evidence>
<protein>
    <submittedName>
        <fullName evidence="10">C2H2-type domain-containing protein</fullName>
    </submittedName>
</protein>
<dbReference type="InterPro" id="IPR036236">
    <property type="entry name" value="Znf_C2H2_sf"/>
</dbReference>
<dbReference type="GO" id="GO:0000981">
    <property type="term" value="F:DNA-binding transcription factor activity, RNA polymerase II-specific"/>
    <property type="evidence" value="ECO:0007669"/>
    <property type="project" value="TreeGrafter"/>
</dbReference>
<organism evidence="9 10">
    <name type="scientific">Parascaris equorum</name>
    <name type="common">Equine roundworm</name>
    <dbReference type="NCBI Taxonomy" id="6256"/>
    <lineage>
        <taxon>Eukaryota</taxon>
        <taxon>Metazoa</taxon>
        <taxon>Ecdysozoa</taxon>
        <taxon>Nematoda</taxon>
        <taxon>Chromadorea</taxon>
        <taxon>Rhabditida</taxon>
        <taxon>Spirurina</taxon>
        <taxon>Ascaridomorpha</taxon>
        <taxon>Ascaridoidea</taxon>
        <taxon>Ascarididae</taxon>
        <taxon>Parascaris</taxon>
    </lineage>
</organism>
<dbReference type="Proteomes" id="UP000887564">
    <property type="component" value="Unplaced"/>
</dbReference>
<evidence type="ECO:0000259" key="8">
    <source>
        <dbReference type="PROSITE" id="PS50157"/>
    </source>
</evidence>
<evidence type="ECO:0000256" key="3">
    <source>
        <dbReference type="ARBA" id="ARBA00022737"/>
    </source>
</evidence>
<proteinExistence type="predicted"/>
<dbReference type="GO" id="GO:0005634">
    <property type="term" value="C:nucleus"/>
    <property type="evidence" value="ECO:0007669"/>
    <property type="project" value="UniProtKB-SubCell"/>
</dbReference>
<keyword evidence="4 7" id="KW-0863">Zinc-finger</keyword>
<evidence type="ECO:0000256" key="4">
    <source>
        <dbReference type="ARBA" id="ARBA00022771"/>
    </source>
</evidence>
<dbReference type="InterPro" id="IPR056436">
    <property type="entry name" value="Znf-C2H2_ZIC1-5/GLI1-3-like"/>
</dbReference>
<dbReference type="PANTHER" id="PTHR45718:SF4">
    <property type="entry name" value="TRANSCRIPTIONAL ACTIVATOR CUBITUS INTERRUPTUS"/>
    <property type="match status" value="1"/>
</dbReference>
<keyword evidence="3" id="KW-0677">Repeat</keyword>
<evidence type="ECO:0000313" key="9">
    <source>
        <dbReference type="Proteomes" id="UP000887564"/>
    </source>
</evidence>
<name>A0A914RVT9_PAREQ</name>
<dbReference type="SUPFAM" id="SSF57667">
    <property type="entry name" value="beta-beta-alpha zinc fingers"/>
    <property type="match status" value="1"/>
</dbReference>
<dbReference type="GO" id="GO:0000978">
    <property type="term" value="F:RNA polymerase II cis-regulatory region sequence-specific DNA binding"/>
    <property type="evidence" value="ECO:0007669"/>
    <property type="project" value="TreeGrafter"/>
</dbReference>
<accession>A0A914RVT9</accession>
<comment type="subcellular location">
    <subcellularLocation>
        <location evidence="1">Nucleus</location>
    </subcellularLocation>
</comment>
<keyword evidence="2" id="KW-0479">Metal-binding</keyword>
<dbReference type="Pfam" id="PF23561">
    <property type="entry name" value="zf-C2H2_15"/>
    <property type="match status" value="1"/>
</dbReference>
<dbReference type="AlphaFoldDB" id="A0A914RVT9"/>
<evidence type="ECO:0000256" key="5">
    <source>
        <dbReference type="ARBA" id="ARBA00022833"/>
    </source>
</evidence>
<dbReference type="Gene3D" id="3.30.160.60">
    <property type="entry name" value="Classic Zinc Finger"/>
    <property type="match status" value="2"/>
</dbReference>
<dbReference type="InterPro" id="IPR013087">
    <property type="entry name" value="Znf_C2H2_type"/>
</dbReference>
<sequence length="96" mass="11067">MRRTGRHVDNSKPQVVTDGNAAEVVDVETLEDMLCEWDGCFRVFGTQKALVDHPQTSKMYCCMWRGCDREEAFKAQYMLVVHMRRHTGEKPNVCSV</sequence>
<dbReference type="PANTHER" id="PTHR45718">
    <property type="entry name" value="TRANSCRIPTIONAL ACTIVATOR CUBITUS INTERRUPTUS"/>
    <property type="match status" value="1"/>
</dbReference>
<dbReference type="GO" id="GO:0008270">
    <property type="term" value="F:zinc ion binding"/>
    <property type="evidence" value="ECO:0007669"/>
    <property type="project" value="UniProtKB-KW"/>
</dbReference>
<evidence type="ECO:0000256" key="2">
    <source>
        <dbReference type="ARBA" id="ARBA00022723"/>
    </source>
</evidence>
<keyword evidence="9" id="KW-1185">Reference proteome</keyword>
<keyword evidence="6" id="KW-0539">Nucleus</keyword>
<dbReference type="GO" id="GO:0140297">
    <property type="term" value="F:DNA-binding transcription factor binding"/>
    <property type="evidence" value="ECO:0007669"/>
    <property type="project" value="UniProtKB-ARBA"/>
</dbReference>
<dbReference type="InterPro" id="IPR043359">
    <property type="entry name" value="GLI-like"/>
</dbReference>
<reference evidence="10" key="1">
    <citation type="submission" date="2022-11" db="UniProtKB">
        <authorList>
            <consortium name="WormBaseParasite"/>
        </authorList>
    </citation>
    <scope>IDENTIFICATION</scope>
</reference>
<keyword evidence="5" id="KW-0862">Zinc</keyword>
<feature type="domain" description="C2H2-type" evidence="8">
    <location>
        <begin position="60"/>
        <end position="91"/>
    </location>
</feature>
<dbReference type="FunFam" id="3.30.160.60:FF:000031">
    <property type="entry name" value="GLI family zinc finger 3"/>
    <property type="match status" value="1"/>
</dbReference>
<evidence type="ECO:0000256" key="1">
    <source>
        <dbReference type="ARBA" id="ARBA00004123"/>
    </source>
</evidence>